<dbReference type="PANTHER" id="PTHR32285">
    <property type="entry name" value="PROTEIN TRICHOME BIREFRINGENCE-LIKE 9-RELATED"/>
    <property type="match status" value="1"/>
</dbReference>
<evidence type="ECO:0000313" key="11">
    <source>
        <dbReference type="Proteomes" id="UP001279734"/>
    </source>
</evidence>
<organism evidence="10 11">
    <name type="scientific">Nepenthes gracilis</name>
    <name type="common">Slender pitcher plant</name>
    <dbReference type="NCBI Taxonomy" id="150966"/>
    <lineage>
        <taxon>Eukaryota</taxon>
        <taxon>Viridiplantae</taxon>
        <taxon>Streptophyta</taxon>
        <taxon>Embryophyta</taxon>
        <taxon>Tracheophyta</taxon>
        <taxon>Spermatophyta</taxon>
        <taxon>Magnoliopsida</taxon>
        <taxon>eudicotyledons</taxon>
        <taxon>Gunneridae</taxon>
        <taxon>Pentapetalae</taxon>
        <taxon>Caryophyllales</taxon>
        <taxon>Nepenthaceae</taxon>
        <taxon>Nepenthes</taxon>
    </lineage>
</organism>
<dbReference type="Proteomes" id="UP001279734">
    <property type="component" value="Unassembled WGS sequence"/>
</dbReference>
<gene>
    <name evidence="10" type="ORF">Nepgr_027968</name>
</gene>
<evidence type="ECO:0000256" key="4">
    <source>
        <dbReference type="ARBA" id="ARBA00022968"/>
    </source>
</evidence>
<comment type="similarity">
    <text evidence="2">Belongs to the PC-esterase family. TBL subfamily.</text>
</comment>
<keyword evidence="3 7" id="KW-0812">Transmembrane</keyword>
<proteinExistence type="inferred from homology"/>
<evidence type="ECO:0000313" key="10">
    <source>
        <dbReference type="EMBL" id="GMH26125.1"/>
    </source>
</evidence>
<evidence type="ECO:0000256" key="1">
    <source>
        <dbReference type="ARBA" id="ARBA00004167"/>
    </source>
</evidence>
<evidence type="ECO:0000256" key="6">
    <source>
        <dbReference type="ARBA" id="ARBA00023136"/>
    </source>
</evidence>
<evidence type="ECO:0000256" key="5">
    <source>
        <dbReference type="ARBA" id="ARBA00022989"/>
    </source>
</evidence>
<evidence type="ECO:0008006" key="12">
    <source>
        <dbReference type="Google" id="ProtNLM"/>
    </source>
</evidence>
<evidence type="ECO:0000256" key="3">
    <source>
        <dbReference type="ARBA" id="ARBA00022692"/>
    </source>
</evidence>
<keyword evidence="6 7" id="KW-0472">Membrane</keyword>
<comment type="caution">
    <text evidence="10">The sequence shown here is derived from an EMBL/GenBank/DDBJ whole genome shotgun (WGS) entry which is preliminary data.</text>
</comment>
<dbReference type="EMBL" id="BSYO01000030">
    <property type="protein sequence ID" value="GMH26125.1"/>
    <property type="molecule type" value="Genomic_DNA"/>
</dbReference>
<dbReference type="InterPro" id="IPR025846">
    <property type="entry name" value="TBL_N"/>
</dbReference>
<dbReference type="Pfam" id="PF13839">
    <property type="entry name" value="PC-Esterase"/>
    <property type="match status" value="1"/>
</dbReference>
<protein>
    <recommendedName>
        <fullName evidence="12">Trichome birefringence-like N-terminal domain-containing protein</fullName>
    </recommendedName>
</protein>
<accession>A0AAD3TAS9</accession>
<feature type="domain" description="Trichome birefringence-like N-terminal" evidence="9">
    <location>
        <begin position="82"/>
        <end position="134"/>
    </location>
</feature>
<name>A0AAD3TAS9_NEPGR</name>
<evidence type="ECO:0000259" key="8">
    <source>
        <dbReference type="Pfam" id="PF13839"/>
    </source>
</evidence>
<evidence type="ECO:0000256" key="2">
    <source>
        <dbReference type="ARBA" id="ARBA00007727"/>
    </source>
</evidence>
<dbReference type="GO" id="GO:0016413">
    <property type="term" value="F:O-acetyltransferase activity"/>
    <property type="evidence" value="ECO:0007669"/>
    <property type="project" value="InterPro"/>
</dbReference>
<feature type="transmembrane region" description="Helical" evidence="7">
    <location>
        <begin position="22"/>
        <end position="42"/>
    </location>
</feature>
<dbReference type="PANTHER" id="PTHR32285:SF57">
    <property type="entry name" value="XYLOGLUCAN O-ACETYLTRANSFERASE 1"/>
    <property type="match status" value="1"/>
</dbReference>
<sequence>MKMGNCSPNPLKEKPQFLFRKVLPKSFYAVLPIALFLLYFYYSSHLTRPPAGEFPNNTPVFIPSSVSSPPRHKGDRKFNETPCDYTNGKWVPDTLDPLYNDTSCGTIKEGRNCRSHGRPDVGYLYWRWKPRKCELPRFNPSAFLAFLGNKHLAFVGDSMARNQLESLLCMLASFASPTLLYSNGDDSEFRRWHFPSHNVNISVYWSPFLVKGIEKHEGYNYNQLYMDFVDERWASDLGLIDMVVLSIGHWYLHPAVYFEGDRVLGCHFCPSLNHTEIGFYGVFRKAFRTALEATIQRKGANGNDIDVVVTTFSPHHFEGEWDKAGACPKILPYEEAERVLEGMDEEMRRSGVEEVEEAKLSAKQHRGKIRIAALDVTKLAMLRPDGHPGPYMHRFPFSNGVQDRVQNDCVHWCLPGPIDTWNEIMMDIMKGWRDQSKDGG</sequence>
<comment type="subcellular location">
    <subcellularLocation>
        <location evidence="1">Membrane</location>
        <topology evidence="1">Single-pass membrane protein</topology>
    </subcellularLocation>
</comment>
<dbReference type="GO" id="GO:0005794">
    <property type="term" value="C:Golgi apparatus"/>
    <property type="evidence" value="ECO:0007669"/>
    <property type="project" value="TreeGrafter"/>
</dbReference>
<keyword evidence="11" id="KW-1185">Reference proteome</keyword>
<dbReference type="InterPro" id="IPR029962">
    <property type="entry name" value="TBL"/>
</dbReference>
<evidence type="ECO:0000259" key="9">
    <source>
        <dbReference type="Pfam" id="PF14416"/>
    </source>
</evidence>
<dbReference type="GO" id="GO:0016020">
    <property type="term" value="C:membrane"/>
    <property type="evidence" value="ECO:0007669"/>
    <property type="project" value="UniProtKB-SubCell"/>
</dbReference>
<feature type="domain" description="Trichome birefringence-like C-terminal" evidence="8">
    <location>
        <begin position="135"/>
        <end position="427"/>
    </location>
</feature>
<dbReference type="AlphaFoldDB" id="A0AAD3TAS9"/>
<dbReference type="InterPro" id="IPR026057">
    <property type="entry name" value="TBL_C"/>
</dbReference>
<evidence type="ECO:0000256" key="7">
    <source>
        <dbReference type="SAM" id="Phobius"/>
    </source>
</evidence>
<keyword evidence="4" id="KW-0735">Signal-anchor</keyword>
<reference evidence="10" key="1">
    <citation type="submission" date="2023-05" db="EMBL/GenBank/DDBJ databases">
        <title>Nepenthes gracilis genome sequencing.</title>
        <authorList>
            <person name="Fukushima K."/>
        </authorList>
    </citation>
    <scope>NUCLEOTIDE SEQUENCE</scope>
    <source>
        <strain evidence="10">SING2019-196</strain>
    </source>
</reference>
<keyword evidence="5 7" id="KW-1133">Transmembrane helix</keyword>
<dbReference type="Pfam" id="PF14416">
    <property type="entry name" value="PMR5N"/>
    <property type="match status" value="1"/>
</dbReference>